<dbReference type="SUPFAM" id="SSF47240">
    <property type="entry name" value="Ferritin-like"/>
    <property type="match status" value="1"/>
</dbReference>
<evidence type="ECO:0000259" key="1">
    <source>
        <dbReference type="Pfam" id="PF02915"/>
    </source>
</evidence>
<dbReference type="GO" id="GO:0016491">
    <property type="term" value="F:oxidoreductase activity"/>
    <property type="evidence" value="ECO:0007669"/>
    <property type="project" value="InterPro"/>
</dbReference>
<accession>A0A7S4CVU3</accession>
<dbReference type="CDD" id="cd01045">
    <property type="entry name" value="Ferritin_like_AB"/>
    <property type="match status" value="1"/>
</dbReference>
<dbReference type="InterPro" id="IPR003251">
    <property type="entry name" value="Rr_diiron-bd_dom"/>
</dbReference>
<gene>
    <name evidence="2" type="ORF">EGYM00163_LOCUS19217</name>
</gene>
<dbReference type="PANTHER" id="PTHR33531">
    <property type="entry name" value="RUBRERYTHRIN SUBFAMILY"/>
    <property type="match status" value="1"/>
</dbReference>
<protein>
    <recommendedName>
        <fullName evidence="1">Rubrerythrin diiron-binding domain-containing protein</fullName>
    </recommendedName>
</protein>
<dbReference type="GO" id="GO:0046872">
    <property type="term" value="F:metal ion binding"/>
    <property type="evidence" value="ECO:0007669"/>
    <property type="project" value="InterPro"/>
</dbReference>
<dbReference type="PANTHER" id="PTHR33531:SF7">
    <property type="entry name" value="HYPOTHETICAL MEMBRANE PROTEIN, CONSERVED"/>
    <property type="match status" value="1"/>
</dbReference>
<proteinExistence type="predicted"/>
<dbReference type="AlphaFoldDB" id="A0A7S4CVU3"/>
<name>A0A7S4CVU3_9EUGL</name>
<organism evidence="2">
    <name type="scientific">Eutreptiella gymnastica</name>
    <dbReference type="NCBI Taxonomy" id="73025"/>
    <lineage>
        <taxon>Eukaryota</taxon>
        <taxon>Discoba</taxon>
        <taxon>Euglenozoa</taxon>
        <taxon>Euglenida</taxon>
        <taxon>Spirocuta</taxon>
        <taxon>Euglenophyceae</taxon>
        <taxon>Eutreptiales</taxon>
        <taxon>Eutreptiaceae</taxon>
        <taxon>Eutreptiella</taxon>
    </lineage>
</organism>
<evidence type="ECO:0000313" key="2">
    <source>
        <dbReference type="EMBL" id="CAE0808088.1"/>
    </source>
</evidence>
<feature type="domain" description="Rubrerythrin diiron-binding" evidence="1">
    <location>
        <begin position="36"/>
        <end position="164"/>
    </location>
</feature>
<dbReference type="InterPro" id="IPR009078">
    <property type="entry name" value="Ferritin-like_SF"/>
</dbReference>
<reference evidence="2" key="1">
    <citation type="submission" date="2021-01" db="EMBL/GenBank/DDBJ databases">
        <authorList>
            <person name="Corre E."/>
            <person name="Pelletier E."/>
            <person name="Niang G."/>
            <person name="Scheremetjew M."/>
            <person name="Finn R."/>
            <person name="Kale V."/>
            <person name="Holt S."/>
            <person name="Cochrane G."/>
            <person name="Meng A."/>
            <person name="Brown T."/>
            <person name="Cohen L."/>
        </authorList>
    </citation>
    <scope>NUCLEOTIDE SEQUENCE</scope>
    <source>
        <strain evidence="2">CCMP1594</strain>
    </source>
</reference>
<sequence length="178" mass="20722">MAVRRCVGGVQPLAGIHAVRTMQTQTKTARDHVLEVEIAGEEFYKKLAQTAPEPLDEVFSRLAAEEHEHHETLSKAFDVGNIPVLHESDIADVAHNIYKSIEKDRGMSKDMKSLLDIYIQARDMEAKNRDHYFKLAEEEKNPEAKKLWEFMALEEHKHYKAMDEMVKFVTDTDVWYYW</sequence>
<dbReference type="Pfam" id="PF02915">
    <property type="entry name" value="Rubrerythrin"/>
    <property type="match status" value="1"/>
</dbReference>
<dbReference type="InterPro" id="IPR012347">
    <property type="entry name" value="Ferritin-like"/>
</dbReference>
<dbReference type="EMBL" id="HBJA01054193">
    <property type="protein sequence ID" value="CAE0808088.1"/>
    <property type="molecule type" value="Transcribed_RNA"/>
</dbReference>
<dbReference type="Gene3D" id="1.20.1260.10">
    <property type="match status" value="1"/>
</dbReference>